<dbReference type="EMBL" id="BARS01033656">
    <property type="protein sequence ID" value="GAG27498.1"/>
    <property type="molecule type" value="Genomic_DNA"/>
</dbReference>
<comment type="caution">
    <text evidence="1">The sequence shown here is derived from an EMBL/GenBank/DDBJ whole genome shotgun (WGS) entry which is preliminary data.</text>
</comment>
<evidence type="ECO:0000313" key="1">
    <source>
        <dbReference type="EMBL" id="GAG27498.1"/>
    </source>
</evidence>
<sequence length="229" mass="25535">MEAPAQAAGAYRAYDTSGDGRADFFTFTSPAGRVDRIGYDYGGDEKPDAIVNIDALSLDRSRHLVIILDGFSHHVVKAFYDAGGLRMFHSPSRVVSPYPSLTDLCMEDILGYMPCTAFQARHYDRRTGKIAGGAWDYLHGGNQPYNRILHYRANLIMDPVSYVLPREVFNMELGDAKETFDRRETQEVLVYFVSSAGVGTKDSVEGQMWCLQGVERMVSQVLAETRGLT</sequence>
<gene>
    <name evidence="1" type="ORF">S01H1_52097</name>
</gene>
<feature type="non-terminal residue" evidence="1">
    <location>
        <position position="229"/>
    </location>
</feature>
<dbReference type="AlphaFoldDB" id="X0WSM3"/>
<name>X0WSM3_9ZZZZ</name>
<protein>
    <submittedName>
        <fullName evidence="1">Uncharacterized protein</fullName>
    </submittedName>
</protein>
<organism evidence="1">
    <name type="scientific">marine sediment metagenome</name>
    <dbReference type="NCBI Taxonomy" id="412755"/>
    <lineage>
        <taxon>unclassified sequences</taxon>
        <taxon>metagenomes</taxon>
        <taxon>ecological metagenomes</taxon>
    </lineage>
</organism>
<proteinExistence type="predicted"/>
<reference evidence="1" key="1">
    <citation type="journal article" date="2014" name="Front. Microbiol.">
        <title>High frequency of phylogenetically diverse reductive dehalogenase-homologous genes in deep subseafloor sedimentary metagenomes.</title>
        <authorList>
            <person name="Kawai M."/>
            <person name="Futagami T."/>
            <person name="Toyoda A."/>
            <person name="Takaki Y."/>
            <person name="Nishi S."/>
            <person name="Hori S."/>
            <person name="Arai W."/>
            <person name="Tsubouchi T."/>
            <person name="Morono Y."/>
            <person name="Uchiyama I."/>
            <person name="Ito T."/>
            <person name="Fujiyama A."/>
            <person name="Inagaki F."/>
            <person name="Takami H."/>
        </authorList>
    </citation>
    <scope>NUCLEOTIDE SEQUENCE</scope>
    <source>
        <strain evidence="1">Expedition CK06-06</strain>
    </source>
</reference>
<accession>X0WSM3</accession>